<dbReference type="EMBL" id="DRUY01000073">
    <property type="protein sequence ID" value="HHI65336.1"/>
    <property type="molecule type" value="Genomic_DNA"/>
</dbReference>
<dbReference type="Gene3D" id="1.10.10.60">
    <property type="entry name" value="Homeodomain-like"/>
    <property type="match status" value="1"/>
</dbReference>
<dbReference type="Gene3D" id="3.10.28.10">
    <property type="entry name" value="Homing endonucleases"/>
    <property type="match status" value="1"/>
</dbReference>
<dbReference type="InterPro" id="IPR027434">
    <property type="entry name" value="Homing_endonucl"/>
</dbReference>
<protein>
    <recommendedName>
        <fullName evidence="1">Homing endonuclease LAGLIDADG domain-containing protein</fullName>
    </recommendedName>
</protein>
<proteinExistence type="predicted"/>
<evidence type="ECO:0000313" key="2">
    <source>
        <dbReference type="EMBL" id="HHI65336.1"/>
    </source>
</evidence>
<evidence type="ECO:0000259" key="1">
    <source>
        <dbReference type="Pfam" id="PF14528"/>
    </source>
</evidence>
<accession>A0A7C5KAW3</accession>
<comment type="caution">
    <text evidence="2">The sequence shown here is derived from an EMBL/GenBank/DDBJ whole genome shotgun (WGS) entry which is preliminary data.</text>
</comment>
<dbReference type="InterPro" id="IPR004860">
    <property type="entry name" value="LAGLIDADG_dom"/>
</dbReference>
<gene>
    <name evidence="2" type="ORF">ENL70_02145</name>
</gene>
<dbReference type="SUPFAM" id="SSF55608">
    <property type="entry name" value="Homing endonucleases"/>
    <property type="match status" value="1"/>
</dbReference>
<organism evidence="2">
    <name type="scientific">Thermodesulfobium narugense</name>
    <dbReference type="NCBI Taxonomy" id="184064"/>
    <lineage>
        <taxon>Bacteria</taxon>
        <taxon>Pseudomonadati</taxon>
        <taxon>Thermodesulfobiota</taxon>
        <taxon>Thermodesulfobiia</taxon>
        <taxon>Thermodesulfobiales</taxon>
        <taxon>Thermodesulfobiaceae</taxon>
        <taxon>Thermodesulfobium</taxon>
    </lineage>
</organism>
<reference evidence="2" key="1">
    <citation type="journal article" date="2020" name="mSystems">
        <title>Genome- and Community-Level Interaction Insights into Carbon Utilization and Element Cycling Functions of Hydrothermarchaeota in Hydrothermal Sediment.</title>
        <authorList>
            <person name="Zhou Z."/>
            <person name="Liu Y."/>
            <person name="Xu W."/>
            <person name="Pan J."/>
            <person name="Luo Z.H."/>
            <person name="Li M."/>
        </authorList>
    </citation>
    <scope>NUCLEOTIDE SEQUENCE [LARGE SCALE GENOMIC DNA]</scope>
    <source>
        <strain evidence="2">SpSt-1019</strain>
    </source>
</reference>
<dbReference type="AlphaFoldDB" id="A0A7C5KAW3"/>
<feature type="domain" description="Homing endonuclease LAGLIDADG" evidence="1">
    <location>
        <begin position="19"/>
        <end position="70"/>
    </location>
</feature>
<name>A0A7C5KAW3_9BACT</name>
<dbReference type="Pfam" id="PF14528">
    <property type="entry name" value="LAGLIDADG_3"/>
    <property type="match status" value="1"/>
</dbReference>
<sequence>MSLKKNKRKFPNVPDVYLRDFIRGVLDGDGWISIDKKGREICIGLSGGSYEFLKELSDKLRKGLSLSTNNLRCRRRITRKGKTTIVYSIEWYGKNAFKVIRFLYDNLSNTNLFLHRKFIKQQEARKIFEKIRRVTREDVEEKFGVPIKTFLKQLLYERKANVTQIAKELGVRSSTIYEWVKKSGLKLPKKQRKYSITKCPICGRRFRKYNTSKRYCSLACAISSRLTGKTVNCIVCSKQIYRPAWWFKRNKYPICSRECQGRWKKNSFRKRYFKTK</sequence>
<dbReference type="GO" id="GO:0004519">
    <property type="term" value="F:endonuclease activity"/>
    <property type="evidence" value="ECO:0007669"/>
    <property type="project" value="InterPro"/>
</dbReference>